<feature type="region of interest" description="Disordered" evidence="1">
    <location>
        <begin position="150"/>
        <end position="181"/>
    </location>
</feature>
<dbReference type="KEGG" id="dpx:DAPPUDRAFT_117630"/>
<organism evidence="3 4">
    <name type="scientific">Daphnia pulex</name>
    <name type="common">Water flea</name>
    <dbReference type="NCBI Taxonomy" id="6669"/>
    <lineage>
        <taxon>Eukaryota</taxon>
        <taxon>Metazoa</taxon>
        <taxon>Ecdysozoa</taxon>
        <taxon>Arthropoda</taxon>
        <taxon>Crustacea</taxon>
        <taxon>Branchiopoda</taxon>
        <taxon>Diplostraca</taxon>
        <taxon>Cladocera</taxon>
        <taxon>Anomopoda</taxon>
        <taxon>Daphniidae</taxon>
        <taxon>Daphnia</taxon>
    </lineage>
</organism>
<evidence type="ECO:0000256" key="1">
    <source>
        <dbReference type="SAM" id="MobiDB-lite"/>
    </source>
</evidence>
<proteinExistence type="predicted"/>
<name>E9HTB1_DAPPU</name>
<dbReference type="Pfam" id="PF00004">
    <property type="entry name" value="AAA"/>
    <property type="match status" value="1"/>
</dbReference>
<dbReference type="InterPro" id="IPR003959">
    <property type="entry name" value="ATPase_AAA_core"/>
</dbReference>
<dbReference type="InParanoid" id="E9HTB1"/>
<evidence type="ECO:0000313" key="3">
    <source>
        <dbReference type="EMBL" id="EFX65026.1"/>
    </source>
</evidence>
<dbReference type="AlphaFoldDB" id="E9HTB1"/>
<dbReference type="STRING" id="6669.E9HTB1"/>
<protein>
    <recommendedName>
        <fullName evidence="2">ATPase AAA-type core domain-containing protein</fullName>
    </recommendedName>
</protein>
<reference evidence="3 4" key="1">
    <citation type="journal article" date="2011" name="Science">
        <title>The ecoresponsive genome of Daphnia pulex.</title>
        <authorList>
            <person name="Colbourne J.K."/>
            <person name="Pfrender M.E."/>
            <person name="Gilbert D."/>
            <person name="Thomas W.K."/>
            <person name="Tucker A."/>
            <person name="Oakley T.H."/>
            <person name="Tokishita S."/>
            <person name="Aerts A."/>
            <person name="Arnold G.J."/>
            <person name="Basu M.K."/>
            <person name="Bauer D.J."/>
            <person name="Caceres C.E."/>
            <person name="Carmel L."/>
            <person name="Casola C."/>
            <person name="Choi J.H."/>
            <person name="Detter J.C."/>
            <person name="Dong Q."/>
            <person name="Dusheyko S."/>
            <person name="Eads B.D."/>
            <person name="Frohlich T."/>
            <person name="Geiler-Samerotte K.A."/>
            <person name="Gerlach D."/>
            <person name="Hatcher P."/>
            <person name="Jogdeo S."/>
            <person name="Krijgsveld J."/>
            <person name="Kriventseva E.V."/>
            <person name="Kultz D."/>
            <person name="Laforsch C."/>
            <person name="Lindquist E."/>
            <person name="Lopez J."/>
            <person name="Manak J.R."/>
            <person name="Muller J."/>
            <person name="Pangilinan J."/>
            <person name="Patwardhan R.P."/>
            <person name="Pitluck S."/>
            <person name="Pritham E.J."/>
            <person name="Rechtsteiner A."/>
            <person name="Rho M."/>
            <person name="Rogozin I.B."/>
            <person name="Sakarya O."/>
            <person name="Salamov A."/>
            <person name="Schaack S."/>
            <person name="Shapiro H."/>
            <person name="Shiga Y."/>
            <person name="Skalitzky C."/>
            <person name="Smith Z."/>
            <person name="Souvorov A."/>
            <person name="Sung W."/>
            <person name="Tang Z."/>
            <person name="Tsuchiya D."/>
            <person name="Tu H."/>
            <person name="Vos H."/>
            <person name="Wang M."/>
            <person name="Wolf Y.I."/>
            <person name="Yamagata H."/>
            <person name="Yamada T."/>
            <person name="Ye Y."/>
            <person name="Shaw J.R."/>
            <person name="Andrews J."/>
            <person name="Crease T.J."/>
            <person name="Tang H."/>
            <person name="Lucas S.M."/>
            <person name="Robertson H.M."/>
            <person name="Bork P."/>
            <person name="Koonin E.V."/>
            <person name="Zdobnov E.M."/>
            <person name="Grigoriev I.V."/>
            <person name="Lynch M."/>
            <person name="Boore J.L."/>
        </authorList>
    </citation>
    <scope>NUCLEOTIDE SEQUENCE [LARGE SCALE GENOMIC DNA]</scope>
</reference>
<dbReference type="SUPFAM" id="SSF52540">
    <property type="entry name" value="P-loop containing nucleoside triphosphate hydrolases"/>
    <property type="match status" value="1"/>
</dbReference>
<evidence type="ECO:0000313" key="4">
    <source>
        <dbReference type="Proteomes" id="UP000000305"/>
    </source>
</evidence>
<gene>
    <name evidence="3" type="ORF">DAPPUDRAFT_117630</name>
</gene>
<dbReference type="InterPro" id="IPR027417">
    <property type="entry name" value="P-loop_NTPase"/>
</dbReference>
<accession>E9HTB1</accession>
<dbReference type="Proteomes" id="UP000000305">
    <property type="component" value="Unassembled WGS sequence"/>
</dbReference>
<evidence type="ECO:0000259" key="2">
    <source>
        <dbReference type="Pfam" id="PF00004"/>
    </source>
</evidence>
<dbReference type="GO" id="GO:0016887">
    <property type="term" value="F:ATP hydrolysis activity"/>
    <property type="evidence" value="ECO:0007669"/>
    <property type="project" value="InterPro"/>
</dbReference>
<keyword evidence="4" id="KW-1185">Reference proteome</keyword>
<dbReference type="EMBL" id="GL732768">
    <property type="protein sequence ID" value="EFX65026.1"/>
    <property type="molecule type" value="Genomic_DNA"/>
</dbReference>
<dbReference type="Gene3D" id="3.40.50.300">
    <property type="entry name" value="P-loop containing nucleotide triphosphate hydrolases"/>
    <property type="match status" value="1"/>
</dbReference>
<feature type="region of interest" description="Disordered" evidence="1">
    <location>
        <begin position="74"/>
        <end position="112"/>
    </location>
</feature>
<feature type="domain" description="ATPase AAA-type core" evidence="2">
    <location>
        <begin position="12"/>
        <end position="42"/>
    </location>
</feature>
<sequence>MSHEDPGDVTYSEIGTGKTLLARAVASQLDANFLKVDAVSAKTVKKFGNVFGFDALVRMRAAGWRSARKVARCPRISPPDHCSATPKSESLVSTLADKKEKEKQKKKKKISTPRPIPALMNHERITRQFNPQRSIVESELESRRRAQVLGGSGSEWGRPTAVKGSSKLFGTTPKATAGLTKKKDGEEEVGLTSIGIMMAHTCKPLFPSYWI</sequence>
<dbReference type="GO" id="GO:0005524">
    <property type="term" value="F:ATP binding"/>
    <property type="evidence" value="ECO:0007669"/>
    <property type="project" value="InterPro"/>
</dbReference>
<dbReference type="HOGENOM" id="CLU_1305984_0_0_1"/>